<organism evidence="1 2">
    <name type="scientific">Paenibacillus swuensis</name>
    <dbReference type="NCBI Taxonomy" id="1178515"/>
    <lineage>
        <taxon>Bacteria</taxon>
        <taxon>Bacillati</taxon>
        <taxon>Bacillota</taxon>
        <taxon>Bacilli</taxon>
        <taxon>Bacillales</taxon>
        <taxon>Paenibacillaceae</taxon>
        <taxon>Paenibacillus</taxon>
    </lineage>
</organism>
<dbReference type="OrthoDB" id="2575543at2"/>
<dbReference type="Proteomes" id="UP000076927">
    <property type="component" value="Chromosome"/>
</dbReference>
<evidence type="ECO:0000313" key="2">
    <source>
        <dbReference type="Proteomes" id="UP000076927"/>
    </source>
</evidence>
<dbReference type="EMBL" id="CP011388">
    <property type="protein sequence ID" value="ANE48275.1"/>
    <property type="molecule type" value="Genomic_DNA"/>
</dbReference>
<dbReference type="AlphaFoldDB" id="A0A172TMI4"/>
<keyword evidence="2" id="KW-1185">Reference proteome</keyword>
<protein>
    <submittedName>
        <fullName evidence="1">Uncharacterized protein</fullName>
    </submittedName>
</protein>
<sequence>MPNISLRPDLRTSGGEVNDVVLNGKYAGTLTLVYREGDRISGSIQLDKESMSPSDKEAVIEFTQHYVQSLIDALNVEDCDVLVTYSKYDHVIATDHNIGEVTEMVEDAFEYEDEEDDYGYYTSMDDEGEMLLDLDGDEDEAVYFELVIVGESRNKVEYHVYSDTEVLVAEALMTISGSDVIGEVNWMYPPEEQESDAVADLIVSDFDDNEIDTFLIDMEYEGEIFDTIELTHRDLLDAQDTLYDLAANDDEEDETAYYADDEDEDDDELIYYTDDDDDDDYAYYADDDDDDEDLEVVEIYSLDDEDDDYTSEEIDDELTMYADDDDDELAEEDYTVVLARDDQDVLTYEIYQQSYGGLPIGTATVDISTHQITGFIDFREPGNGSDREFIATMLMQELDKERDYDSVNFTMMYNNETIDEVMFELDQYH</sequence>
<dbReference type="KEGG" id="pswu:SY83_20515"/>
<proteinExistence type="predicted"/>
<accession>A0A172TMI4</accession>
<reference evidence="1 2" key="1">
    <citation type="submission" date="2015-01" db="EMBL/GenBank/DDBJ databases">
        <title>Paenibacillus swuensis/DY6/whole genome sequencing.</title>
        <authorList>
            <person name="Kim M.K."/>
            <person name="Srinivasan S."/>
            <person name="Lee J.-J."/>
        </authorList>
    </citation>
    <scope>NUCLEOTIDE SEQUENCE [LARGE SCALE GENOMIC DNA]</scope>
    <source>
        <strain evidence="1 2">DY6</strain>
    </source>
</reference>
<evidence type="ECO:0000313" key="1">
    <source>
        <dbReference type="EMBL" id="ANE48275.1"/>
    </source>
</evidence>
<dbReference type="PATRIC" id="fig|1178515.4.peg.4152"/>
<name>A0A172TMI4_9BACL</name>
<gene>
    <name evidence="1" type="ORF">SY83_20515</name>
</gene>